<dbReference type="Proteomes" id="UP001230685">
    <property type="component" value="Unassembled WGS sequence"/>
</dbReference>
<evidence type="ECO:0000313" key="2">
    <source>
        <dbReference type="EMBL" id="MDP1027661.1"/>
    </source>
</evidence>
<evidence type="ECO:0000313" key="3">
    <source>
        <dbReference type="Proteomes" id="UP001230685"/>
    </source>
</evidence>
<keyword evidence="1" id="KW-0732">Signal</keyword>
<organism evidence="2 3">
    <name type="scientific">Sphingomonas aurea</name>
    <dbReference type="NCBI Taxonomy" id="3063994"/>
    <lineage>
        <taxon>Bacteria</taxon>
        <taxon>Pseudomonadati</taxon>
        <taxon>Pseudomonadota</taxon>
        <taxon>Alphaproteobacteria</taxon>
        <taxon>Sphingomonadales</taxon>
        <taxon>Sphingomonadaceae</taxon>
        <taxon>Sphingomonas</taxon>
    </lineage>
</organism>
<sequence>MSTLLIAAMLSVAPATTDRALAFAAPALADHELARERGGFIRPGMASRRVMTDANAMSTLQLQADVNRMTFDNWFANEGAVLIVNNQLASLGR</sequence>
<protein>
    <submittedName>
        <fullName evidence="2">Uncharacterized protein</fullName>
    </submittedName>
</protein>
<feature type="signal peptide" evidence="1">
    <location>
        <begin position="1"/>
        <end position="17"/>
    </location>
</feature>
<name>A0ABT9ELI8_9SPHN</name>
<feature type="chain" id="PRO_5046824057" evidence="1">
    <location>
        <begin position="18"/>
        <end position="93"/>
    </location>
</feature>
<reference evidence="2 3" key="1">
    <citation type="submission" date="2023-07" db="EMBL/GenBank/DDBJ databases">
        <authorList>
            <person name="Kim M.K."/>
        </authorList>
    </citation>
    <scope>NUCLEOTIDE SEQUENCE [LARGE SCALE GENOMIC DNA]</scope>
    <source>
        <strain evidence="2 3">KR1UV-12</strain>
    </source>
</reference>
<accession>A0ABT9ELI8</accession>
<evidence type="ECO:0000256" key="1">
    <source>
        <dbReference type="SAM" id="SignalP"/>
    </source>
</evidence>
<gene>
    <name evidence="2" type="ORF">Q5H91_10585</name>
</gene>
<dbReference type="RefSeq" id="WP_305173375.1">
    <property type="nucleotide sequence ID" value="NZ_JAUUDS010000005.1"/>
</dbReference>
<dbReference type="EMBL" id="JAUUDS010000005">
    <property type="protein sequence ID" value="MDP1027661.1"/>
    <property type="molecule type" value="Genomic_DNA"/>
</dbReference>
<proteinExistence type="predicted"/>
<keyword evidence="3" id="KW-1185">Reference proteome</keyword>
<comment type="caution">
    <text evidence="2">The sequence shown here is derived from an EMBL/GenBank/DDBJ whole genome shotgun (WGS) entry which is preliminary data.</text>
</comment>